<name>A0A0L0NWM6_CANAR</name>
<evidence type="ECO:0000256" key="1">
    <source>
        <dbReference type="SAM" id="MobiDB-lite"/>
    </source>
</evidence>
<comment type="caution">
    <text evidence="2">The sequence shown here is derived from an EMBL/GenBank/DDBJ whole genome shotgun (WGS) entry which is preliminary data.</text>
</comment>
<dbReference type="EMBL" id="LGST01000031">
    <property type="protein sequence ID" value="KND98567.1"/>
    <property type="molecule type" value="Genomic_DNA"/>
</dbReference>
<protein>
    <submittedName>
        <fullName evidence="2">Uncharacterized protein</fullName>
    </submittedName>
</protein>
<dbReference type="VEuPathDB" id="FungiDB:CJI97_004492"/>
<dbReference type="Proteomes" id="UP000037122">
    <property type="component" value="Unassembled WGS sequence"/>
</dbReference>
<gene>
    <name evidence="2" type="ORF">QG37_04463</name>
</gene>
<organism evidence="2 3">
    <name type="scientific">Candidozyma auris</name>
    <name type="common">Yeast</name>
    <name type="synonym">Candida auris</name>
    <dbReference type="NCBI Taxonomy" id="498019"/>
    <lineage>
        <taxon>Eukaryota</taxon>
        <taxon>Fungi</taxon>
        <taxon>Dikarya</taxon>
        <taxon>Ascomycota</taxon>
        <taxon>Saccharomycotina</taxon>
        <taxon>Pichiomycetes</taxon>
        <taxon>Metschnikowiaceae</taxon>
        <taxon>Candidozyma</taxon>
    </lineage>
</organism>
<dbReference type="VEuPathDB" id="FungiDB:QG37_04463"/>
<dbReference type="VEuPathDB" id="FungiDB:CJI96_0005449"/>
<evidence type="ECO:0000313" key="3">
    <source>
        <dbReference type="Proteomes" id="UP000037122"/>
    </source>
</evidence>
<accession>A0A0L0NWM6</accession>
<dbReference type="VEuPathDB" id="FungiDB:CJJ09_004986"/>
<evidence type="ECO:0000313" key="2">
    <source>
        <dbReference type="EMBL" id="KND98567.1"/>
    </source>
</evidence>
<dbReference type="AlphaFoldDB" id="A0A0L0NWM6"/>
<dbReference type="VEuPathDB" id="FungiDB:B9J08_004428"/>
<proteinExistence type="predicted"/>
<feature type="compositionally biased region" description="Polar residues" evidence="1">
    <location>
        <begin position="1"/>
        <end position="28"/>
    </location>
</feature>
<sequence>MSSAVEGPQQQTSQQPLPVTIPSWQMSPPQVPAGQERDFITPLAGNFPKSFQKLMDAALCLHQEATLPFGNMHQARPFQIAPSKEYSSDHLFDPTNFSHMFNKRANDRFVLSNPGQTGVPDDTFMSQLTRQFDNSCFSMKQTHNVTSDSANSTVEIPLRRSKRSSKTEVTEQDLKDALNDVPFDVPLENTRKKAKSVVNSKMDNFLSQALEEAMQNEASMEELDDKALRLRVARKLKSKSFKALAKRIDRLVGDCKKN</sequence>
<feature type="region of interest" description="Disordered" evidence="1">
    <location>
        <begin position="1"/>
        <end position="33"/>
    </location>
</feature>
<dbReference type="VEuPathDB" id="FungiDB:CJJ07_000366"/>
<reference evidence="3" key="1">
    <citation type="journal article" date="2015" name="BMC Genomics">
        <title>Draft genome of a commonly misdiagnosed multidrug resistant pathogen Candida auris.</title>
        <authorList>
            <person name="Chatterjee S."/>
            <person name="Alampalli S.V."/>
            <person name="Nageshan R.K."/>
            <person name="Chettiar S.T."/>
            <person name="Joshi S."/>
            <person name="Tatu U.S."/>
        </authorList>
    </citation>
    <scope>NUCLEOTIDE SEQUENCE [LARGE SCALE GENOMIC DNA]</scope>
    <source>
        <strain evidence="3">6684</strain>
    </source>
</reference>